<evidence type="ECO:0000256" key="5">
    <source>
        <dbReference type="ARBA" id="ARBA00023242"/>
    </source>
</evidence>
<dbReference type="FunFam" id="3.40.1810.10:FF:000006">
    <property type="entry name" value="Agamous-like MADS-box protein AGL62"/>
    <property type="match status" value="1"/>
</dbReference>
<dbReference type="PANTHER" id="PTHR11945">
    <property type="entry name" value="MADS BOX PROTEIN"/>
    <property type="match status" value="1"/>
</dbReference>
<gene>
    <name evidence="8" type="ORF">LLUT_LOCUS20551</name>
</gene>
<evidence type="ECO:0000256" key="3">
    <source>
        <dbReference type="ARBA" id="ARBA00023125"/>
    </source>
</evidence>
<dbReference type="GO" id="GO:0000981">
    <property type="term" value="F:DNA-binding transcription factor activity, RNA polymerase II-specific"/>
    <property type="evidence" value="ECO:0007669"/>
    <property type="project" value="TreeGrafter"/>
</dbReference>
<evidence type="ECO:0000256" key="2">
    <source>
        <dbReference type="ARBA" id="ARBA00023015"/>
    </source>
</evidence>
<reference evidence="8 9" key="1">
    <citation type="submission" date="2024-03" db="EMBL/GenBank/DDBJ databases">
        <authorList>
            <person name="Martinez-Hernandez J."/>
        </authorList>
    </citation>
    <scope>NUCLEOTIDE SEQUENCE [LARGE SCALE GENOMIC DNA]</scope>
</reference>
<dbReference type="GO" id="GO:0046983">
    <property type="term" value="F:protein dimerization activity"/>
    <property type="evidence" value="ECO:0007669"/>
    <property type="project" value="InterPro"/>
</dbReference>
<keyword evidence="5" id="KW-0539">Nucleus</keyword>
<sequence>MGRRKIEIKMVKDLNTRQVTFSKRRSGLFKKANELSIMCGCELAIVMFSHGNKPYSYGHPNVDAVAAKILHQEEPNPNSVQCSSSSNDETLNKLNEELADIMDQTYEEEKKAEILDKKLAQKKKELEKVQDLSVFEAMRRSIKERINELEAVEAMLMIKEQDQCSSSQ</sequence>
<dbReference type="GO" id="GO:0000978">
    <property type="term" value="F:RNA polymerase II cis-regulatory region sequence-specific DNA binding"/>
    <property type="evidence" value="ECO:0007669"/>
    <property type="project" value="TreeGrafter"/>
</dbReference>
<dbReference type="Pfam" id="PF00319">
    <property type="entry name" value="SRF-TF"/>
    <property type="match status" value="1"/>
</dbReference>
<dbReference type="InterPro" id="IPR002100">
    <property type="entry name" value="TF_MADSbox"/>
</dbReference>
<organism evidence="8 9">
    <name type="scientific">Lupinus luteus</name>
    <name type="common">European yellow lupine</name>
    <dbReference type="NCBI Taxonomy" id="3873"/>
    <lineage>
        <taxon>Eukaryota</taxon>
        <taxon>Viridiplantae</taxon>
        <taxon>Streptophyta</taxon>
        <taxon>Embryophyta</taxon>
        <taxon>Tracheophyta</taxon>
        <taxon>Spermatophyta</taxon>
        <taxon>Magnoliopsida</taxon>
        <taxon>eudicotyledons</taxon>
        <taxon>Gunneridae</taxon>
        <taxon>Pentapetalae</taxon>
        <taxon>rosids</taxon>
        <taxon>fabids</taxon>
        <taxon>Fabales</taxon>
        <taxon>Fabaceae</taxon>
        <taxon>Papilionoideae</taxon>
        <taxon>50 kb inversion clade</taxon>
        <taxon>genistoids sensu lato</taxon>
        <taxon>core genistoids</taxon>
        <taxon>Genisteae</taxon>
        <taxon>Lupinus</taxon>
    </lineage>
</organism>
<dbReference type="PRINTS" id="PR00404">
    <property type="entry name" value="MADSDOMAIN"/>
</dbReference>
<dbReference type="EMBL" id="CAXHTB010000014">
    <property type="protein sequence ID" value="CAL0319491.1"/>
    <property type="molecule type" value="Genomic_DNA"/>
</dbReference>
<keyword evidence="3" id="KW-0238">DNA-binding</keyword>
<dbReference type="SMART" id="SM00432">
    <property type="entry name" value="MADS"/>
    <property type="match status" value="1"/>
</dbReference>
<dbReference type="PANTHER" id="PTHR11945:SF229">
    <property type="entry name" value="AGAMOUS-LIKE 55-RELATED"/>
    <property type="match status" value="1"/>
</dbReference>
<evidence type="ECO:0000256" key="1">
    <source>
        <dbReference type="ARBA" id="ARBA00004123"/>
    </source>
</evidence>
<keyword evidence="4" id="KW-0804">Transcription</keyword>
<protein>
    <recommendedName>
        <fullName evidence="7">MADS-box domain-containing protein</fullName>
    </recommendedName>
</protein>
<dbReference type="AlphaFoldDB" id="A0AAV1XD38"/>
<evidence type="ECO:0000259" key="7">
    <source>
        <dbReference type="PROSITE" id="PS50066"/>
    </source>
</evidence>
<keyword evidence="2" id="KW-0805">Transcription regulation</keyword>
<evidence type="ECO:0000256" key="6">
    <source>
        <dbReference type="SAM" id="Coils"/>
    </source>
</evidence>
<dbReference type="SUPFAM" id="SSF55455">
    <property type="entry name" value="SRF-like"/>
    <property type="match status" value="1"/>
</dbReference>
<dbReference type="InterPro" id="IPR036879">
    <property type="entry name" value="TF_MADSbox_sf"/>
</dbReference>
<accession>A0AAV1XD38</accession>
<dbReference type="PROSITE" id="PS50066">
    <property type="entry name" value="MADS_BOX_2"/>
    <property type="match status" value="1"/>
</dbReference>
<keyword evidence="9" id="KW-1185">Reference proteome</keyword>
<comment type="caution">
    <text evidence="8">The sequence shown here is derived from an EMBL/GenBank/DDBJ whole genome shotgun (WGS) entry which is preliminary data.</text>
</comment>
<dbReference type="Proteomes" id="UP001497480">
    <property type="component" value="Unassembled WGS sequence"/>
</dbReference>
<dbReference type="Gene3D" id="3.40.1810.10">
    <property type="entry name" value="Transcription factor, MADS-box"/>
    <property type="match status" value="1"/>
</dbReference>
<evidence type="ECO:0000313" key="8">
    <source>
        <dbReference type="EMBL" id="CAL0319491.1"/>
    </source>
</evidence>
<feature type="domain" description="MADS-box" evidence="7">
    <location>
        <begin position="1"/>
        <end position="61"/>
    </location>
</feature>
<dbReference type="GO" id="GO:0005634">
    <property type="term" value="C:nucleus"/>
    <property type="evidence" value="ECO:0007669"/>
    <property type="project" value="UniProtKB-SubCell"/>
</dbReference>
<keyword evidence="6" id="KW-0175">Coiled coil</keyword>
<evidence type="ECO:0000313" key="9">
    <source>
        <dbReference type="Proteomes" id="UP001497480"/>
    </source>
</evidence>
<name>A0AAV1XD38_LUPLU</name>
<evidence type="ECO:0000256" key="4">
    <source>
        <dbReference type="ARBA" id="ARBA00023163"/>
    </source>
</evidence>
<feature type="coiled-coil region" evidence="6">
    <location>
        <begin position="91"/>
        <end position="132"/>
    </location>
</feature>
<comment type="subcellular location">
    <subcellularLocation>
        <location evidence="1">Nucleus</location>
    </subcellularLocation>
</comment>
<proteinExistence type="predicted"/>